<sequence>MENIQIRTFHANDMDAIQKLNKKEGWHGLVEREEETLSSWLNSEPAFVALNEGEVIGYLRGLTDGTVTLYICELLVKENYRKRGIAERLVRMAHECYPSTRVEMLASKDSQEYYLHNGFRAFYGFRKSAEEM</sequence>
<evidence type="ECO:0000259" key="1">
    <source>
        <dbReference type="PROSITE" id="PS51186"/>
    </source>
</evidence>
<dbReference type="Proteomes" id="UP000183557">
    <property type="component" value="Unassembled WGS sequence"/>
</dbReference>
<keyword evidence="2" id="KW-0808">Transferase</keyword>
<dbReference type="CDD" id="cd04301">
    <property type="entry name" value="NAT_SF"/>
    <property type="match status" value="1"/>
</dbReference>
<reference evidence="3" key="1">
    <citation type="submission" date="2016-10" db="EMBL/GenBank/DDBJ databases">
        <authorList>
            <person name="Varghese N."/>
            <person name="Submissions S."/>
        </authorList>
    </citation>
    <scope>NUCLEOTIDE SEQUENCE [LARGE SCALE GENOMIC DNA]</scope>
    <source>
        <strain evidence="3">CGMCC 1.3704</strain>
    </source>
</reference>
<accession>A0A1I3XSQ8</accession>
<organism evidence="2 3">
    <name type="scientific">Halobacillus dabanensis</name>
    <dbReference type="NCBI Taxonomy" id="240302"/>
    <lineage>
        <taxon>Bacteria</taxon>
        <taxon>Bacillati</taxon>
        <taxon>Bacillota</taxon>
        <taxon>Bacilli</taxon>
        <taxon>Bacillales</taxon>
        <taxon>Bacillaceae</taxon>
        <taxon>Halobacillus</taxon>
    </lineage>
</organism>
<dbReference type="EMBL" id="FOSB01000009">
    <property type="protein sequence ID" value="SFK22578.1"/>
    <property type="molecule type" value="Genomic_DNA"/>
</dbReference>
<dbReference type="OrthoDB" id="3216107at2"/>
<keyword evidence="3" id="KW-1185">Reference proteome</keyword>
<proteinExistence type="predicted"/>
<dbReference type="Pfam" id="PF13508">
    <property type="entry name" value="Acetyltransf_7"/>
    <property type="match status" value="1"/>
</dbReference>
<evidence type="ECO:0000313" key="2">
    <source>
        <dbReference type="EMBL" id="SFK22578.1"/>
    </source>
</evidence>
<feature type="domain" description="N-acetyltransferase" evidence="1">
    <location>
        <begin position="4"/>
        <end position="132"/>
    </location>
</feature>
<protein>
    <submittedName>
        <fullName evidence="2">Acetyltransferase (GNAT) domain-containing protein</fullName>
    </submittedName>
</protein>
<dbReference type="RefSeq" id="WP_075037416.1">
    <property type="nucleotide sequence ID" value="NZ_FOSB01000009.1"/>
</dbReference>
<dbReference type="SUPFAM" id="SSF55729">
    <property type="entry name" value="Acyl-CoA N-acyltransferases (Nat)"/>
    <property type="match status" value="1"/>
</dbReference>
<evidence type="ECO:0000313" key="3">
    <source>
        <dbReference type="Proteomes" id="UP000183557"/>
    </source>
</evidence>
<dbReference type="AlphaFoldDB" id="A0A1I3XSQ8"/>
<dbReference type="GO" id="GO:0016747">
    <property type="term" value="F:acyltransferase activity, transferring groups other than amino-acyl groups"/>
    <property type="evidence" value="ECO:0007669"/>
    <property type="project" value="InterPro"/>
</dbReference>
<dbReference type="Gene3D" id="3.40.630.30">
    <property type="match status" value="1"/>
</dbReference>
<gene>
    <name evidence="2" type="ORF">SAMN04487936_109112</name>
</gene>
<dbReference type="InterPro" id="IPR000182">
    <property type="entry name" value="GNAT_dom"/>
</dbReference>
<name>A0A1I3XSQ8_HALDA</name>
<dbReference type="PROSITE" id="PS51186">
    <property type="entry name" value="GNAT"/>
    <property type="match status" value="1"/>
</dbReference>
<dbReference type="InterPro" id="IPR016181">
    <property type="entry name" value="Acyl_CoA_acyltransferase"/>
</dbReference>